<sequence length="161" mass="17740">MRRIFPMYLPIALSAPVLFHLQHDFPRLLPRTSSAALGNALKDLVLACELLHAGASASRGLRYSDCFRRQTFHPIPPRSTYSPPSVTGAYYGTPYMAWDVAFCPREHIVMEFSFLRLGLSASDLLDGLGHLRTHPYGGQLSATLSHPFQSPHGLGSSMLSS</sequence>
<dbReference type="InParanoid" id="A0A067PW34"/>
<protein>
    <submittedName>
        <fullName evidence="1">Uncharacterized protein</fullName>
    </submittedName>
</protein>
<evidence type="ECO:0000313" key="2">
    <source>
        <dbReference type="Proteomes" id="UP000027265"/>
    </source>
</evidence>
<proteinExistence type="predicted"/>
<dbReference type="EMBL" id="KL197725">
    <property type="protein sequence ID" value="KDQ55472.1"/>
    <property type="molecule type" value="Genomic_DNA"/>
</dbReference>
<organism evidence="1 2">
    <name type="scientific">Jaapia argillacea MUCL 33604</name>
    <dbReference type="NCBI Taxonomy" id="933084"/>
    <lineage>
        <taxon>Eukaryota</taxon>
        <taxon>Fungi</taxon>
        <taxon>Dikarya</taxon>
        <taxon>Basidiomycota</taxon>
        <taxon>Agaricomycotina</taxon>
        <taxon>Agaricomycetes</taxon>
        <taxon>Agaricomycetidae</taxon>
        <taxon>Jaapiales</taxon>
        <taxon>Jaapiaceae</taxon>
        <taxon>Jaapia</taxon>
    </lineage>
</organism>
<dbReference type="AlphaFoldDB" id="A0A067PW34"/>
<accession>A0A067PW34</accession>
<reference evidence="2" key="1">
    <citation type="journal article" date="2014" name="Proc. Natl. Acad. Sci. U.S.A.">
        <title>Extensive sampling of basidiomycete genomes demonstrates inadequacy of the white-rot/brown-rot paradigm for wood decay fungi.</title>
        <authorList>
            <person name="Riley R."/>
            <person name="Salamov A.A."/>
            <person name="Brown D.W."/>
            <person name="Nagy L.G."/>
            <person name="Floudas D."/>
            <person name="Held B.W."/>
            <person name="Levasseur A."/>
            <person name="Lombard V."/>
            <person name="Morin E."/>
            <person name="Otillar R."/>
            <person name="Lindquist E.A."/>
            <person name="Sun H."/>
            <person name="LaButti K.M."/>
            <person name="Schmutz J."/>
            <person name="Jabbour D."/>
            <person name="Luo H."/>
            <person name="Baker S.E."/>
            <person name="Pisabarro A.G."/>
            <person name="Walton J.D."/>
            <person name="Blanchette R.A."/>
            <person name="Henrissat B."/>
            <person name="Martin F."/>
            <person name="Cullen D."/>
            <person name="Hibbett D.S."/>
            <person name="Grigoriev I.V."/>
        </authorList>
    </citation>
    <scope>NUCLEOTIDE SEQUENCE [LARGE SCALE GENOMIC DNA]</scope>
    <source>
        <strain evidence="2">MUCL 33604</strain>
    </source>
</reference>
<evidence type="ECO:0000313" key="1">
    <source>
        <dbReference type="EMBL" id="KDQ55472.1"/>
    </source>
</evidence>
<name>A0A067PW34_9AGAM</name>
<dbReference type="HOGENOM" id="CLU_1643947_0_0_1"/>
<dbReference type="Proteomes" id="UP000027265">
    <property type="component" value="Unassembled WGS sequence"/>
</dbReference>
<gene>
    <name evidence="1" type="ORF">JAAARDRAFT_337179</name>
</gene>
<keyword evidence="2" id="KW-1185">Reference proteome</keyword>